<comment type="cofactor">
    <cofactor evidence="1">
        <name>[4Fe-4S] cluster</name>
        <dbReference type="ChEBI" id="CHEBI:49883"/>
    </cofactor>
</comment>
<evidence type="ECO:0000256" key="4">
    <source>
        <dbReference type="ARBA" id="ARBA00023004"/>
    </source>
</evidence>
<dbReference type="InterPro" id="IPR036724">
    <property type="entry name" value="Cobalamin-bd_sf"/>
</dbReference>
<sequence length="496" mass="56768">MALKIALIVPSGGYYANRWQKGSLMPPLGIGYIAAVLEQQGHRVTIVDAYAENMTNKQLIFCLEQLAPDVAGVTFTTENRFEAFETIKLCKQTLPECKTMAGGPHVSLAAEDTLSNIQELDYIIRGEGEKSVVELCQVIEGKGDIESVNGVTYRKNGTVIHNPDMDFIVDLDSLPFPARHLYNTKKYNFFMDVPGRGKLSAANIMTSRGCPFHCMFCASTINWGSRFRFRSPENILEEIIYLKNKFGVQSIWFFDDTFTANRKQTEKLCEMILEKDLNISWFCEIRVDTVDFELLKKMKEAGCYFIGFGIESGSQRILDEVIGKKIKLEQVENIRTWSKELNIIANPFFILSHPTESYEEGQATMELMEKWSKDFPVSLSLMHVYPGTKLEKLAYKKKILPEGFSWATPEVKGVITLPGAQGNVPIFVDKLEWNQITEMMVKWASKQKYSIWKRIPKVFRSIRSYDDAKLYLTMAVVYFKLKINLFLGRFFNNEIE</sequence>
<dbReference type="AlphaFoldDB" id="A0A1F7RV68"/>
<dbReference type="GO" id="GO:0051539">
    <property type="term" value="F:4 iron, 4 sulfur cluster binding"/>
    <property type="evidence" value="ECO:0007669"/>
    <property type="project" value="UniProtKB-KW"/>
</dbReference>
<evidence type="ECO:0000313" key="8">
    <source>
        <dbReference type="EMBL" id="OGL45280.1"/>
    </source>
</evidence>
<evidence type="ECO:0000256" key="2">
    <source>
        <dbReference type="ARBA" id="ARBA00022691"/>
    </source>
</evidence>
<evidence type="ECO:0000259" key="7">
    <source>
        <dbReference type="PROSITE" id="PS51918"/>
    </source>
</evidence>
<protein>
    <submittedName>
        <fullName evidence="8">Uncharacterized protein</fullName>
    </submittedName>
</protein>
<dbReference type="CDD" id="cd01335">
    <property type="entry name" value="Radical_SAM"/>
    <property type="match status" value="1"/>
</dbReference>
<dbReference type="CDD" id="cd02068">
    <property type="entry name" value="radical_SAM_B12_BD"/>
    <property type="match status" value="1"/>
</dbReference>
<feature type="domain" description="Radical SAM core" evidence="7">
    <location>
        <begin position="196"/>
        <end position="418"/>
    </location>
</feature>
<dbReference type="Proteomes" id="UP000179266">
    <property type="component" value="Unassembled WGS sequence"/>
</dbReference>
<dbReference type="SUPFAM" id="SSF102114">
    <property type="entry name" value="Radical SAM enzymes"/>
    <property type="match status" value="1"/>
</dbReference>
<dbReference type="SUPFAM" id="SSF52242">
    <property type="entry name" value="Cobalamin (vitamin B12)-binding domain"/>
    <property type="match status" value="1"/>
</dbReference>
<dbReference type="Pfam" id="PF02310">
    <property type="entry name" value="B12-binding"/>
    <property type="match status" value="1"/>
</dbReference>
<reference evidence="8 9" key="1">
    <citation type="journal article" date="2016" name="Nat. Commun.">
        <title>Thousands of microbial genomes shed light on interconnected biogeochemical processes in an aquifer system.</title>
        <authorList>
            <person name="Anantharaman K."/>
            <person name="Brown C.T."/>
            <person name="Hug L.A."/>
            <person name="Sharon I."/>
            <person name="Castelle C.J."/>
            <person name="Probst A.J."/>
            <person name="Thomas B.C."/>
            <person name="Singh A."/>
            <person name="Wilkins M.J."/>
            <person name="Karaoz U."/>
            <person name="Brodie E.L."/>
            <person name="Williams K.H."/>
            <person name="Hubbard S.S."/>
            <person name="Banfield J.F."/>
        </authorList>
    </citation>
    <scope>NUCLEOTIDE SEQUENCE [LARGE SCALE GENOMIC DNA]</scope>
</reference>
<dbReference type="InterPro" id="IPR034466">
    <property type="entry name" value="Methyltransferase_Class_B"/>
</dbReference>
<keyword evidence="2" id="KW-0949">S-adenosyl-L-methionine</keyword>
<dbReference type="GO" id="GO:0005829">
    <property type="term" value="C:cytosol"/>
    <property type="evidence" value="ECO:0007669"/>
    <property type="project" value="TreeGrafter"/>
</dbReference>
<keyword evidence="5" id="KW-0411">Iron-sulfur</keyword>
<dbReference type="InterPro" id="IPR007197">
    <property type="entry name" value="rSAM"/>
</dbReference>
<dbReference type="InterPro" id="IPR023404">
    <property type="entry name" value="rSAM_horseshoe"/>
</dbReference>
<dbReference type="EMBL" id="MGDD01000185">
    <property type="protein sequence ID" value="OGL45280.1"/>
    <property type="molecule type" value="Genomic_DNA"/>
</dbReference>
<dbReference type="Gene3D" id="3.40.50.280">
    <property type="entry name" value="Cobalamin-binding domain"/>
    <property type="match status" value="1"/>
</dbReference>
<dbReference type="GO" id="GO:0031419">
    <property type="term" value="F:cobalamin binding"/>
    <property type="evidence" value="ECO:0007669"/>
    <property type="project" value="InterPro"/>
</dbReference>
<keyword evidence="4" id="KW-0408">Iron</keyword>
<name>A0A1F7RV68_9BACT</name>
<dbReference type="Gene3D" id="3.80.30.20">
    <property type="entry name" value="tm_1862 like domain"/>
    <property type="match status" value="1"/>
</dbReference>
<dbReference type="SMART" id="SM00729">
    <property type="entry name" value="Elp3"/>
    <property type="match status" value="1"/>
</dbReference>
<dbReference type="InterPro" id="IPR006638">
    <property type="entry name" value="Elp3/MiaA/NifB-like_rSAM"/>
</dbReference>
<dbReference type="InterPro" id="IPR051198">
    <property type="entry name" value="BchE-like"/>
</dbReference>
<gene>
    <name evidence="8" type="ORF">A2161_01515</name>
</gene>
<dbReference type="SFLD" id="SFLDG01082">
    <property type="entry name" value="B12-binding_domain_containing"/>
    <property type="match status" value="1"/>
</dbReference>
<evidence type="ECO:0000259" key="6">
    <source>
        <dbReference type="PROSITE" id="PS51332"/>
    </source>
</evidence>
<proteinExistence type="predicted"/>
<dbReference type="PROSITE" id="PS51332">
    <property type="entry name" value="B12_BINDING"/>
    <property type="match status" value="1"/>
</dbReference>
<comment type="caution">
    <text evidence="8">The sequence shown here is derived from an EMBL/GenBank/DDBJ whole genome shotgun (WGS) entry which is preliminary data.</text>
</comment>
<evidence type="ECO:0000256" key="3">
    <source>
        <dbReference type="ARBA" id="ARBA00022723"/>
    </source>
</evidence>
<dbReference type="PANTHER" id="PTHR43409:SF16">
    <property type="entry name" value="SLR0320 PROTEIN"/>
    <property type="match status" value="1"/>
</dbReference>
<dbReference type="PANTHER" id="PTHR43409">
    <property type="entry name" value="ANAEROBIC MAGNESIUM-PROTOPORPHYRIN IX MONOMETHYL ESTER CYCLASE-RELATED"/>
    <property type="match status" value="1"/>
</dbReference>
<keyword evidence="3" id="KW-0479">Metal-binding</keyword>
<dbReference type="SFLD" id="SFLDG01123">
    <property type="entry name" value="methyltransferase_(Class_B)"/>
    <property type="match status" value="1"/>
</dbReference>
<dbReference type="PROSITE" id="PS51918">
    <property type="entry name" value="RADICAL_SAM"/>
    <property type="match status" value="1"/>
</dbReference>
<feature type="domain" description="B12-binding" evidence="6">
    <location>
        <begin position="3"/>
        <end position="146"/>
    </location>
</feature>
<dbReference type="Pfam" id="PF04055">
    <property type="entry name" value="Radical_SAM"/>
    <property type="match status" value="1"/>
</dbReference>
<dbReference type="InterPro" id="IPR058240">
    <property type="entry name" value="rSAM_sf"/>
</dbReference>
<organism evidence="8 9">
    <name type="scientific">Candidatus Schekmanbacteria bacterium RBG_13_48_7</name>
    <dbReference type="NCBI Taxonomy" id="1817878"/>
    <lineage>
        <taxon>Bacteria</taxon>
        <taxon>Candidatus Schekmaniibacteriota</taxon>
    </lineage>
</organism>
<dbReference type="GO" id="GO:0003824">
    <property type="term" value="F:catalytic activity"/>
    <property type="evidence" value="ECO:0007669"/>
    <property type="project" value="InterPro"/>
</dbReference>
<dbReference type="GO" id="GO:0046872">
    <property type="term" value="F:metal ion binding"/>
    <property type="evidence" value="ECO:0007669"/>
    <property type="project" value="UniProtKB-KW"/>
</dbReference>
<dbReference type="InterPro" id="IPR006158">
    <property type="entry name" value="Cobalamin-bd"/>
</dbReference>
<evidence type="ECO:0000256" key="1">
    <source>
        <dbReference type="ARBA" id="ARBA00001966"/>
    </source>
</evidence>
<evidence type="ECO:0000256" key="5">
    <source>
        <dbReference type="ARBA" id="ARBA00023014"/>
    </source>
</evidence>
<accession>A0A1F7RV68</accession>
<dbReference type="SFLD" id="SFLDS00029">
    <property type="entry name" value="Radical_SAM"/>
    <property type="match status" value="1"/>
</dbReference>
<evidence type="ECO:0000313" key="9">
    <source>
        <dbReference type="Proteomes" id="UP000179266"/>
    </source>
</evidence>